<gene>
    <name evidence="2" type="ORF">NQ318_010996</name>
</gene>
<accession>A0AAV8YJV1</accession>
<sequence length="394" mass="45409">MQELIIGKSENKSNKKRLIIRLAVKELADMLESEEFWEDFNNDCVDREMNPVDYWTTSVVGSSKLPQKWFSIVVNVSEMKTDNYEEEPCAQVPEVAHLGNNELTTKKLINKSITKSGYLVNFEVYQGCTPNSNPNHQKKKKNWKGDGSPLAVYSIVSTRTSGYTFPFTSINLVYHLKEEGYGATGTIREYRLPKNGPLRSVKQMKKTNRRTFYYTSTTDKKVVATIWMDNSVVTVVSMVHVVHPLSNANRYSSAEKRKIGIPRPNTIGKIGIRGKKWGWPIFTWLVDSCLENAWIIYRKHNLNVTQLIFRREIAQVYLKQFQNLPKSAGRPSTYSTDSRIAPAIRYDRVDHIIEHVPNIIISYYRIHQQVIYELSVGSGINYIDKIERKKVDTN</sequence>
<dbReference type="AlphaFoldDB" id="A0AAV8YJV1"/>
<dbReference type="InterPro" id="IPR029526">
    <property type="entry name" value="PGBD"/>
</dbReference>
<dbReference type="PANTHER" id="PTHR47272:SF2">
    <property type="entry name" value="PIGGYBAC TRANSPOSABLE ELEMENT-DERIVED PROTEIN 3-LIKE"/>
    <property type="match status" value="1"/>
</dbReference>
<dbReference type="Proteomes" id="UP001162162">
    <property type="component" value="Unassembled WGS sequence"/>
</dbReference>
<evidence type="ECO:0000259" key="1">
    <source>
        <dbReference type="Pfam" id="PF13843"/>
    </source>
</evidence>
<feature type="domain" description="PiggyBac transposable element-derived protein" evidence="1">
    <location>
        <begin position="115"/>
        <end position="247"/>
    </location>
</feature>
<evidence type="ECO:0000313" key="3">
    <source>
        <dbReference type="Proteomes" id="UP001162162"/>
    </source>
</evidence>
<keyword evidence="3" id="KW-1185">Reference proteome</keyword>
<comment type="caution">
    <text evidence="2">The sequence shown here is derived from an EMBL/GenBank/DDBJ whole genome shotgun (WGS) entry which is preliminary data.</text>
</comment>
<dbReference type="Pfam" id="PF13843">
    <property type="entry name" value="DDE_Tnp_1_7"/>
    <property type="match status" value="1"/>
</dbReference>
<name>A0AAV8YJV1_9CUCU</name>
<organism evidence="2 3">
    <name type="scientific">Aromia moschata</name>
    <dbReference type="NCBI Taxonomy" id="1265417"/>
    <lineage>
        <taxon>Eukaryota</taxon>
        <taxon>Metazoa</taxon>
        <taxon>Ecdysozoa</taxon>
        <taxon>Arthropoda</taxon>
        <taxon>Hexapoda</taxon>
        <taxon>Insecta</taxon>
        <taxon>Pterygota</taxon>
        <taxon>Neoptera</taxon>
        <taxon>Endopterygota</taxon>
        <taxon>Coleoptera</taxon>
        <taxon>Polyphaga</taxon>
        <taxon>Cucujiformia</taxon>
        <taxon>Chrysomeloidea</taxon>
        <taxon>Cerambycidae</taxon>
        <taxon>Cerambycinae</taxon>
        <taxon>Callichromatini</taxon>
        <taxon>Aromia</taxon>
    </lineage>
</organism>
<dbReference type="PANTHER" id="PTHR47272">
    <property type="entry name" value="DDE_TNP_1_7 DOMAIN-CONTAINING PROTEIN"/>
    <property type="match status" value="1"/>
</dbReference>
<proteinExistence type="predicted"/>
<evidence type="ECO:0000313" key="2">
    <source>
        <dbReference type="EMBL" id="KAJ8952083.1"/>
    </source>
</evidence>
<reference evidence="2" key="1">
    <citation type="journal article" date="2023" name="Insect Mol. Biol.">
        <title>Genome sequencing provides insights into the evolution of gene families encoding plant cell wall-degrading enzymes in longhorned beetles.</title>
        <authorList>
            <person name="Shin N.R."/>
            <person name="Okamura Y."/>
            <person name="Kirsch R."/>
            <person name="Pauchet Y."/>
        </authorList>
    </citation>
    <scope>NUCLEOTIDE SEQUENCE</scope>
    <source>
        <strain evidence="2">AMC_N1</strain>
    </source>
</reference>
<dbReference type="EMBL" id="JAPWTK010000074">
    <property type="protein sequence ID" value="KAJ8952083.1"/>
    <property type="molecule type" value="Genomic_DNA"/>
</dbReference>
<protein>
    <recommendedName>
        <fullName evidence="1">PiggyBac transposable element-derived protein domain-containing protein</fullName>
    </recommendedName>
</protein>